<evidence type="ECO:0000259" key="2">
    <source>
        <dbReference type="PROSITE" id="PS51915"/>
    </source>
</evidence>
<dbReference type="PROSITE" id="PS51915">
    <property type="entry name" value="ZAD"/>
    <property type="match status" value="1"/>
</dbReference>
<dbReference type="EMBL" id="OE183790">
    <property type="protein sequence ID" value="CAD7576017.1"/>
    <property type="molecule type" value="Genomic_DNA"/>
</dbReference>
<organism evidence="3">
    <name type="scientific">Timema californicum</name>
    <name type="common">California timema</name>
    <name type="synonym">Walking stick</name>
    <dbReference type="NCBI Taxonomy" id="61474"/>
    <lineage>
        <taxon>Eukaryota</taxon>
        <taxon>Metazoa</taxon>
        <taxon>Ecdysozoa</taxon>
        <taxon>Arthropoda</taxon>
        <taxon>Hexapoda</taxon>
        <taxon>Insecta</taxon>
        <taxon>Pterygota</taxon>
        <taxon>Neoptera</taxon>
        <taxon>Polyneoptera</taxon>
        <taxon>Phasmatodea</taxon>
        <taxon>Timematodea</taxon>
        <taxon>Timematoidea</taxon>
        <taxon>Timematidae</taxon>
        <taxon>Timema</taxon>
    </lineage>
</organism>
<proteinExistence type="predicted"/>
<feature type="binding site" evidence="1">
    <location>
        <position position="62"/>
    </location>
    <ligand>
        <name>Zn(2+)</name>
        <dbReference type="ChEBI" id="CHEBI:29105"/>
    </ligand>
</feature>
<dbReference type="InterPro" id="IPR012934">
    <property type="entry name" value="Znf_AD"/>
</dbReference>
<sequence length="230" mass="25872">MAGYRRVNYYELCRLCTSSEGTKMHIFREEGRRRQLPTKIQICLPVQVCEDDSLPKIICSHCVDKLESFYDFRESCVNAEAMLESYFTSLRYSDDFTREGKVGGALIAGTDRSTHIYLGLAGQHRYTWDWQVNTDIPGTGRSTQIYLGLAGQHRYLGLTGQHIYLGLAGQHRYTWDWQVNTDIPGTDRSTHIPGTGRSTQIYLGLVTQPGQTYDAAKYNAAAALPSALVS</sequence>
<dbReference type="Pfam" id="PF07776">
    <property type="entry name" value="zf-AD"/>
    <property type="match status" value="1"/>
</dbReference>
<accession>A0A7R9PAT8</accession>
<protein>
    <submittedName>
        <fullName evidence="3">(California timema) hypothetical protein</fullName>
    </submittedName>
</protein>
<keyword evidence="1" id="KW-0862">Zinc</keyword>
<evidence type="ECO:0000256" key="1">
    <source>
        <dbReference type="PROSITE-ProRule" id="PRU01263"/>
    </source>
</evidence>
<feature type="domain" description="ZAD" evidence="2">
    <location>
        <begin position="11"/>
        <end position="86"/>
    </location>
</feature>
<gene>
    <name evidence="3" type="ORF">TCMB3V08_LOCUS8593</name>
</gene>
<feature type="binding site" evidence="1">
    <location>
        <position position="16"/>
    </location>
    <ligand>
        <name>Zn(2+)</name>
        <dbReference type="ChEBI" id="CHEBI:29105"/>
    </ligand>
</feature>
<dbReference type="AlphaFoldDB" id="A0A7R9PAT8"/>
<dbReference type="SUPFAM" id="SSF57716">
    <property type="entry name" value="Glucocorticoid receptor-like (DNA-binding domain)"/>
    <property type="match status" value="1"/>
</dbReference>
<dbReference type="Gene3D" id="3.40.1800.20">
    <property type="match status" value="1"/>
</dbReference>
<evidence type="ECO:0000313" key="3">
    <source>
        <dbReference type="EMBL" id="CAD7576017.1"/>
    </source>
</evidence>
<reference evidence="3" key="1">
    <citation type="submission" date="2020-11" db="EMBL/GenBank/DDBJ databases">
        <authorList>
            <person name="Tran Van P."/>
        </authorList>
    </citation>
    <scope>NUCLEOTIDE SEQUENCE</scope>
</reference>
<feature type="binding site" evidence="1">
    <location>
        <position position="13"/>
    </location>
    <ligand>
        <name>Zn(2+)</name>
        <dbReference type="ChEBI" id="CHEBI:29105"/>
    </ligand>
</feature>
<dbReference type="GO" id="GO:0005634">
    <property type="term" value="C:nucleus"/>
    <property type="evidence" value="ECO:0007669"/>
    <property type="project" value="InterPro"/>
</dbReference>
<dbReference type="SMART" id="SM00868">
    <property type="entry name" value="zf-AD"/>
    <property type="match status" value="1"/>
</dbReference>
<name>A0A7R9PAT8_TIMCA</name>
<dbReference type="GO" id="GO:0008270">
    <property type="term" value="F:zinc ion binding"/>
    <property type="evidence" value="ECO:0007669"/>
    <property type="project" value="UniProtKB-UniRule"/>
</dbReference>
<keyword evidence="1" id="KW-0479">Metal-binding</keyword>
<dbReference type="PANTHER" id="PTHR39942:SF1">
    <property type="entry name" value="BCDNA.LD26519-RELATED"/>
    <property type="match status" value="1"/>
</dbReference>
<dbReference type="PANTHER" id="PTHR39942">
    <property type="entry name" value="BCDNA.LD26519-RELATED"/>
    <property type="match status" value="1"/>
</dbReference>
<feature type="binding site" evidence="1">
    <location>
        <position position="59"/>
    </location>
    <ligand>
        <name>Zn(2+)</name>
        <dbReference type="ChEBI" id="CHEBI:29105"/>
    </ligand>
</feature>
<keyword evidence="1" id="KW-0863">Zinc-finger</keyword>